<dbReference type="InterPro" id="IPR026983">
    <property type="entry name" value="DHC"/>
</dbReference>
<name>A0A2J8K9A1_PANTR</name>
<dbReference type="EMBL" id="NBAG03000383">
    <property type="protein sequence ID" value="PNI31620.1"/>
    <property type="molecule type" value="Genomic_DNA"/>
</dbReference>
<feature type="non-terminal residue" evidence="1">
    <location>
        <position position="1"/>
    </location>
</feature>
<comment type="caution">
    <text evidence="1">The sequence shown here is derived from an EMBL/GenBank/DDBJ whole genome shotgun (WGS) entry which is preliminary data.</text>
</comment>
<dbReference type="AlphaFoldDB" id="A0A2J8K9A1"/>
<reference evidence="1 2" key="1">
    <citation type="submission" date="2017-12" db="EMBL/GenBank/DDBJ databases">
        <title>High-resolution comparative analysis of great ape genomes.</title>
        <authorList>
            <person name="Pollen A."/>
            <person name="Hastie A."/>
            <person name="Hormozdiari F."/>
            <person name="Dougherty M."/>
            <person name="Liu R."/>
            <person name="Chaisson M."/>
            <person name="Hoppe E."/>
            <person name="Hill C."/>
            <person name="Pang A."/>
            <person name="Hillier L."/>
            <person name="Baker C."/>
            <person name="Armstrong J."/>
            <person name="Shendure J."/>
            <person name="Paten B."/>
            <person name="Wilson R."/>
            <person name="Chao H."/>
            <person name="Schneider V."/>
            <person name="Ventura M."/>
            <person name="Kronenberg Z."/>
            <person name="Murali S."/>
            <person name="Gordon D."/>
            <person name="Cantsilieris S."/>
            <person name="Munson K."/>
            <person name="Nelson B."/>
            <person name="Raja A."/>
            <person name="Underwood J."/>
            <person name="Diekhans M."/>
            <person name="Fiddes I."/>
            <person name="Haussler D."/>
            <person name="Eichler E."/>
        </authorList>
    </citation>
    <scope>NUCLEOTIDE SEQUENCE [LARGE SCALE GENOMIC DNA]</scope>
    <source>
        <strain evidence="1">Yerkes chimp pedigree #C0471</strain>
    </source>
</reference>
<dbReference type="PANTHER" id="PTHR22878">
    <property type="entry name" value="DYNEIN HEAVY CHAIN 6, AXONEMAL-LIKE-RELATED"/>
    <property type="match status" value="1"/>
</dbReference>
<proteinExistence type="predicted"/>
<dbReference type="GO" id="GO:0045505">
    <property type="term" value="F:dynein intermediate chain binding"/>
    <property type="evidence" value="ECO:0007669"/>
    <property type="project" value="InterPro"/>
</dbReference>
<dbReference type="PANTHER" id="PTHR22878:SF64">
    <property type="entry name" value="DYNEIN AXONEMAL HEAVY CHAIN 14"/>
    <property type="match status" value="1"/>
</dbReference>
<organism evidence="1 2">
    <name type="scientific">Pan troglodytes</name>
    <name type="common">Chimpanzee</name>
    <dbReference type="NCBI Taxonomy" id="9598"/>
    <lineage>
        <taxon>Eukaryota</taxon>
        <taxon>Metazoa</taxon>
        <taxon>Chordata</taxon>
        <taxon>Craniata</taxon>
        <taxon>Vertebrata</taxon>
        <taxon>Euteleostomi</taxon>
        <taxon>Mammalia</taxon>
        <taxon>Eutheria</taxon>
        <taxon>Euarchontoglires</taxon>
        <taxon>Primates</taxon>
        <taxon>Haplorrhini</taxon>
        <taxon>Catarrhini</taxon>
        <taxon>Hominidae</taxon>
        <taxon>Pan</taxon>
    </lineage>
</organism>
<dbReference type="SMR" id="A0A2J8K9A1"/>
<sequence>AEGEGLVLPKKIRVRSAVEQWLVNVEKSMFDVLKKFLSQGIEDWNCQMFSQWVLSHPGQVVLTVTFAI</sequence>
<dbReference type="GO" id="GO:0007018">
    <property type="term" value="P:microtubule-based movement"/>
    <property type="evidence" value="ECO:0007669"/>
    <property type="project" value="InterPro"/>
</dbReference>
<protein>
    <submittedName>
        <fullName evidence="1">DNAH14 isoform 15</fullName>
    </submittedName>
</protein>
<dbReference type="GO" id="GO:0030286">
    <property type="term" value="C:dynein complex"/>
    <property type="evidence" value="ECO:0007669"/>
    <property type="project" value="InterPro"/>
</dbReference>
<evidence type="ECO:0000313" key="2">
    <source>
        <dbReference type="Proteomes" id="UP000236370"/>
    </source>
</evidence>
<gene>
    <name evidence="1" type="ORF">CK820_G0040471</name>
</gene>
<dbReference type="Proteomes" id="UP000236370">
    <property type="component" value="Unassembled WGS sequence"/>
</dbReference>
<dbReference type="GO" id="GO:0051959">
    <property type="term" value="F:dynein light intermediate chain binding"/>
    <property type="evidence" value="ECO:0007669"/>
    <property type="project" value="InterPro"/>
</dbReference>
<accession>A0A2J8K9A1</accession>
<evidence type="ECO:0000313" key="1">
    <source>
        <dbReference type="EMBL" id="PNI31620.1"/>
    </source>
</evidence>